<protein>
    <submittedName>
        <fullName evidence="1">Uncharacterized protein</fullName>
    </submittedName>
</protein>
<accession>A0AAN7LAK4</accession>
<keyword evidence="2" id="KW-1185">Reference proteome</keyword>
<comment type="caution">
    <text evidence="1">The sequence shown here is derived from an EMBL/GenBank/DDBJ whole genome shotgun (WGS) entry which is preliminary data.</text>
</comment>
<dbReference type="AlphaFoldDB" id="A0AAN7LAK4"/>
<dbReference type="Proteomes" id="UP001346149">
    <property type="component" value="Unassembled WGS sequence"/>
</dbReference>
<gene>
    <name evidence="1" type="ORF">SAY86_006861</name>
</gene>
<name>A0AAN7LAK4_TRANT</name>
<dbReference type="EMBL" id="JAXQNO010000017">
    <property type="protein sequence ID" value="KAK4779333.1"/>
    <property type="molecule type" value="Genomic_DNA"/>
</dbReference>
<proteinExistence type="predicted"/>
<evidence type="ECO:0000313" key="1">
    <source>
        <dbReference type="EMBL" id="KAK4779333.1"/>
    </source>
</evidence>
<reference evidence="1 2" key="1">
    <citation type="journal article" date="2023" name="Hortic Res">
        <title>Pangenome of water caltrop reveals structural variations and asymmetric subgenome divergence after allopolyploidization.</title>
        <authorList>
            <person name="Zhang X."/>
            <person name="Chen Y."/>
            <person name="Wang L."/>
            <person name="Yuan Y."/>
            <person name="Fang M."/>
            <person name="Shi L."/>
            <person name="Lu R."/>
            <person name="Comes H.P."/>
            <person name="Ma Y."/>
            <person name="Chen Y."/>
            <person name="Huang G."/>
            <person name="Zhou Y."/>
            <person name="Zheng Z."/>
            <person name="Qiu Y."/>
        </authorList>
    </citation>
    <scope>NUCLEOTIDE SEQUENCE [LARGE SCALE GENOMIC DNA]</scope>
    <source>
        <strain evidence="1">F231</strain>
    </source>
</reference>
<sequence length="127" mass="14074">MFQLAPACCLVSAKVSDFCVLSTSDMDSFKASRLSLCWVAFLRIFMVYFSEGKLVSERLQSLHLKTILSSNRINQVTGYLSIMSQDQRMGRTVKNLRFDSAAEKKAAGICHYAIACGVMTNANQMVG</sequence>
<evidence type="ECO:0000313" key="2">
    <source>
        <dbReference type="Proteomes" id="UP001346149"/>
    </source>
</evidence>
<organism evidence="1 2">
    <name type="scientific">Trapa natans</name>
    <name type="common">Water chestnut</name>
    <dbReference type="NCBI Taxonomy" id="22666"/>
    <lineage>
        <taxon>Eukaryota</taxon>
        <taxon>Viridiplantae</taxon>
        <taxon>Streptophyta</taxon>
        <taxon>Embryophyta</taxon>
        <taxon>Tracheophyta</taxon>
        <taxon>Spermatophyta</taxon>
        <taxon>Magnoliopsida</taxon>
        <taxon>eudicotyledons</taxon>
        <taxon>Gunneridae</taxon>
        <taxon>Pentapetalae</taxon>
        <taxon>rosids</taxon>
        <taxon>malvids</taxon>
        <taxon>Myrtales</taxon>
        <taxon>Lythraceae</taxon>
        <taxon>Trapa</taxon>
    </lineage>
</organism>